<feature type="transmembrane region" description="Helical" evidence="2">
    <location>
        <begin position="79"/>
        <end position="96"/>
    </location>
</feature>
<dbReference type="EMBL" id="LSRX01000199">
    <property type="protein sequence ID" value="OLQ04858.1"/>
    <property type="molecule type" value="Genomic_DNA"/>
</dbReference>
<feature type="compositionally biased region" description="Pro residues" evidence="1">
    <location>
        <begin position="209"/>
        <end position="218"/>
    </location>
</feature>
<comment type="caution">
    <text evidence="3">The sequence shown here is derived from an EMBL/GenBank/DDBJ whole genome shotgun (WGS) entry which is preliminary data.</text>
</comment>
<sequence>MDEVAGAACAVRAVASYNLVNEENGAAAGDDDDEDVMTPVMAMMAMVTKMIMMVMVGIMMMNDGSDDAVDHDGDCGQRMMGTMMVVIMLFMMAKVTEWSEFQFEEDGTVEAASLRESLAGHAFLKESRSSLEQRASEGLMQIQGSLGASAVEGLHSLLISLSGAERQNRCQVLKQESPQASQHCDGGFDFGSKQRRACTDKDCDKAPQRPSPSLPPRSAPFSPSAEAAGKAMYGLNAILSRNSYVSWGNGRDFIFTGNRDFQGGRQCWLQHDGTSSAPVAKPRPPAVKTLSKGTGPLAGSRRKLEQSVEYWRSLGRHDTMEDAFVDAAITRVMQKPRPKSAIATRRPTPRPSKRPELKASPWAAWRVQPEEGTLSAVSTATPLPEELKPELFSSLSRSTPALSSGPM</sequence>
<dbReference type="Proteomes" id="UP000186817">
    <property type="component" value="Unassembled WGS sequence"/>
</dbReference>
<reference evidence="3 4" key="1">
    <citation type="submission" date="2016-02" db="EMBL/GenBank/DDBJ databases">
        <title>Genome analysis of coral dinoflagellate symbionts highlights evolutionary adaptations to a symbiotic lifestyle.</title>
        <authorList>
            <person name="Aranda M."/>
            <person name="Li Y."/>
            <person name="Liew Y.J."/>
            <person name="Baumgarten S."/>
            <person name="Simakov O."/>
            <person name="Wilson M."/>
            <person name="Piel J."/>
            <person name="Ashoor H."/>
            <person name="Bougouffa S."/>
            <person name="Bajic V.B."/>
            <person name="Ryu T."/>
            <person name="Ravasi T."/>
            <person name="Bayer T."/>
            <person name="Micklem G."/>
            <person name="Kim H."/>
            <person name="Bhak J."/>
            <person name="Lajeunesse T.C."/>
            <person name="Voolstra C.R."/>
        </authorList>
    </citation>
    <scope>NUCLEOTIDE SEQUENCE [LARGE SCALE GENOMIC DNA]</scope>
    <source>
        <strain evidence="3 4">CCMP2467</strain>
    </source>
</reference>
<feature type="transmembrane region" description="Helical" evidence="2">
    <location>
        <begin position="40"/>
        <end position="58"/>
    </location>
</feature>
<dbReference type="OrthoDB" id="436372at2759"/>
<feature type="region of interest" description="Disordered" evidence="1">
    <location>
        <begin position="336"/>
        <end position="407"/>
    </location>
</feature>
<dbReference type="AlphaFoldDB" id="A0A1Q9EBS3"/>
<accession>A0A1Q9EBS3</accession>
<gene>
    <name evidence="3" type="ORF">AK812_SmicGene11988</name>
</gene>
<feature type="region of interest" description="Disordered" evidence="1">
    <location>
        <begin position="273"/>
        <end position="299"/>
    </location>
</feature>
<evidence type="ECO:0000313" key="4">
    <source>
        <dbReference type="Proteomes" id="UP000186817"/>
    </source>
</evidence>
<keyword evidence="2" id="KW-0472">Membrane</keyword>
<evidence type="ECO:0000256" key="2">
    <source>
        <dbReference type="SAM" id="Phobius"/>
    </source>
</evidence>
<proteinExistence type="predicted"/>
<feature type="region of interest" description="Disordered" evidence="1">
    <location>
        <begin position="199"/>
        <end position="225"/>
    </location>
</feature>
<keyword evidence="4" id="KW-1185">Reference proteome</keyword>
<feature type="compositionally biased region" description="Low complexity" evidence="1">
    <location>
        <begin position="393"/>
        <end position="407"/>
    </location>
</feature>
<name>A0A1Q9EBS3_SYMMI</name>
<evidence type="ECO:0000313" key="3">
    <source>
        <dbReference type="EMBL" id="OLQ04858.1"/>
    </source>
</evidence>
<protein>
    <submittedName>
        <fullName evidence="3">Uncharacterized protein</fullName>
    </submittedName>
</protein>
<evidence type="ECO:0000256" key="1">
    <source>
        <dbReference type="SAM" id="MobiDB-lite"/>
    </source>
</evidence>
<keyword evidence="2" id="KW-1133">Transmembrane helix</keyword>
<organism evidence="3 4">
    <name type="scientific">Symbiodinium microadriaticum</name>
    <name type="common">Dinoflagellate</name>
    <name type="synonym">Zooxanthella microadriatica</name>
    <dbReference type="NCBI Taxonomy" id="2951"/>
    <lineage>
        <taxon>Eukaryota</taxon>
        <taxon>Sar</taxon>
        <taxon>Alveolata</taxon>
        <taxon>Dinophyceae</taxon>
        <taxon>Suessiales</taxon>
        <taxon>Symbiodiniaceae</taxon>
        <taxon>Symbiodinium</taxon>
    </lineage>
</organism>
<keyword evidence="2" id="KW-0812">Transmembrane</keyword>